<name>A0ABP5XJ95_9ACTN</name>
<dbReference type="SUPFAM" id="SSF52540">
    <property type="entry name" value="P-loop containing nucleoside triphosphate hydrolases"/>
    <property type="match status" value="1"/>
</dbReference>
<dbReference type="Pfam" id="PF00931">
    <property type="entry name" value="NB-ARC"/>
    <property type="match status" value="1"/>
</dbReference>
<dbReference type="InterPro" id="IPR019734">
    <property type="entry name" value="TPR_rpt"/>
</dbReference>
<feature type="domain" description="NB-ARC" evidence="2">
    <location>
        <begin position="62"/>
        <end position="231"/>
    </location>
</feature>
<reference evidence="4" key="1">
    <citation type="journal article" date="2019" name="Int. J. Syst. Evol. Microbiol.">
        <title>The Global Catalogue of Microorganisms (GCM) 10K type strain sequencing project: providing services to taxonomists for standard genome sequencing and annotation.</title>
        <authorList>
            <consortium name="The Broad Institute Genomics Platform"/>
            <consortium name="The Broad Institute Genome Sequencing Center for Infectious Disease"/>
            <person name="Wu L."/>
            <person name="Ma J."/>
        </authorList>
    </citation>
    <scope>NUCLEOTIDE SEQUENCE [LARGE SCALE GENOMIC DNA]</scope>
    <source>
        <strain evidence="4">JCM 6305</strain>
    </source>
</reference>
<dbReference type="Pfam" id="PF13424">
    <property type="entry name" value="TPR_12"/>
    <property type="match status" value="2"/>
</dbReference>
<proteinExistence type="predicted"/>
<dbReference type="Gene3D" id="1.10.10.10">
    <property type="entry name" value="Winged helix-like DNA-binding domain superfamily/Winged helix DNA-binding domain"/>
    <property type="match status" value="1"/>
</dbReference>
<comment type="caution">
    <text evidence="3">The sequence shown here is derived from an EMBL/GenBank/DDBJ whole genome shotgun (WGS) entry which is preliminary data.</text>
</comment>
<evidence type="ECO:0000259" key="2">
    <source>
        <dbReference type="Pfam" id="PF00931"/>
    </source>
</evidence>
<dbReference type="Gene3D" id="1.25.40.10">
    <property type="entry name" value="Tetratricopeptide repeat domain"/>
    <property type="match status" value="1"/>
</dbReference>
<dbReference type="PANTHER" id="PTHR47691">
    <property type="entry name" value="REGULATOR-RELATED"/>
    <property type="match status" value="1"/>
</dbReference>
<dbReference type="InterPro" id="IPR036388">
    <property type="entry name" value="WH-like_DNA-bd_sf"/>
</dbReference>
<organism evidence="3 4">
    <name type="scientific">Streptomyces macrosporus</name>
    <dbReference type="NCBI Taxonomy" id="44032"/>
    <lineage>
        <taxon>Bacteria</taxon>
        <taxon>Bacillati</taxon>
        <taxon>Actinomycetota</taxon>
        <taxon>Actinomycetes</taxon>
        <taxon>Kitasatosporales</taxon>
        <taxon>Streptomycetaceae</taxon>
        <taxon>Streptomyces</taxon>
    </lineage>
</organism>
<keyword evidence="4" id="KW-1185">Reference proteome</keyword>
<dbReference type="RefSeq" id="WP_344326820.1">
    <property type="nucleotide sequence ID" value="NZ_BAAASZ010000031.1"/>
</dbReference>
<dbReference type="Gene3D" id="3.40.50.300">
    <property type="entry name" value="P-loop containing nucleotide triphosphate hydrolases"/>
    <property type="match status" value="1"/>
</dbReference>
<dbReference type="EMBL" id="BAAASZ010000031">
    <property type="protein sequence ID" value="GAA2457507.1"/>
    <property type="molecule type" value="Genomic_DNA"/>
</dbReference>
<dbReference type="PRINTS" id="PR00364">
    <property type="entry name" value="DISEASERSIST"/>
</dbReference>
<sequence>MAQPPSTSNEFSGGEAGNVVQARTVHGGIHLTAPERRGFPPPRQLPLRPAGFVNRRADLDALDDVLGALLSGDGRGAAVVSAVAGAPGVGKTALALHWAHGMRDRFPDGDLYVDMQGYGPGPALTPLRALDTFLRALDTPADSIPETVEERSALFRSLLAGKRVLVVIDNASSSAQVRPLIPADGECFTVVTSRSALPGLVAREGAARVTLDVLSPDESVELLSRFVGPAKVREEPTEALRLAELCGHLPIALRVVGERASNRPRLTLGELVAELEDEQARLDALASQEDELSDTRAAFSWSYRALDPDLRKAFRHLGLHPGPDIGVGAAAALIGCPIPVARRRLRALADVNLVQEVFTNRFRMHDLLRAYALERTAAEDRQDERSRAVRRGLTWYLLVTDMCRRSVLPHSAEVPLVPAHEVEIGAPFGDSAEAWSWFDAERVNVLAALRQAADHGQLDIVWKLALAVSGPLELRSYWSDWENGLRMGLSAARTLGDAFGEAASLLVLGDASWRTGRLDDAFGQYRDASHIAHDIPVPWIEGFARRGMGLLEKERERYGEALDHFEAALRVFRDSGHRRGEGMSLLSMAECARLLGNPEKAVDHGERALRIFREIDDAWTLAWGRLAHAPGLVEVGRGDDAEACLERALDTFGAFGDRRSEAASLAALGDVCERLGKRDEARSHRAAAADLYEALSDPRHEEIRARLAE</sequence>
<dbReference type="InterPro" id="IPR027417">
    <property type="entry name" value="P-loop_NTPase"/>
</dbReference>
<dbReference type="PANTHER" id="PTHR47691:SF3">
    <property type="entry name" value="HTH-TYPE TRANSCRIPTIONAL REGULATOR RV0890C-RELATED"/>
    <property type="match status" value="1"/>
</dbReference>
<accession>A0ABP5XJ95</accession>
<keyword evidence="1" id="KW-0175">Coiled coil</keyword>
<evidence type="ECO:0000313" key="3">
    <source>
        <dbReference type="EMBL" id="GAA2457507.1"/>
    </source>
</evidence>
<dbReference type="InterPro" id="IPR011990">
    <property type="entry name" value="TPR-like_helical_dom_sf"/>
</dbReference>
<protein>
    <submittedName>
        <fullName evidence="3">Tetratricopeptide repeat protein</fullName>
    </submittedName>
</protein>
<dbReference type="InterPro" id="IPR002182">
    <property type="entry name" value="NB-ARC"/>
</dbReference>
<dbReference type="Proteomes" id="UP001501638">
    <property type="component" value="Unassembled WGS sequence"/>
</dbReference>
<feature type="coiled-coil region" evidence="1">
    <location>
        <begin position="268"/>
        <end position="295"/>
    </location>
</feature>
<evidence type="ECO:0000313" key="4">
    <source>
        <dbReference type="Proteomes" id="UP001501638"/>
    </source>
</evidence>
<dbReference type="SUPFAM" id="SSF48452">
    <property type="entry name" value="TPR-like"/>
    <property type="match status" value="2"/>
</dbReference>
<gene>
    <name evidence="3" type="ORF">GCM10010405_47020</name>
</gene>
<dbReference type="SMART" id="SM00028">
    <property type="entry name" value="TPR"/>
    <property type="match status" value="5"/>
</dbReference>
<evidence type="ECO:0000256" key="1">
    <source>
        <dbReference type="SAM" id="Coils"/>
    </source>
</evidence>